<evidence type="ECO:0000256" key="13">
    <source>
        <dbReference type="SAM" id="SignalP"/>
    </source>
</evidence>
<dbReference type="AlphaFoldDB" id="A0A821P6D9"/>
<feature type="domain" description="Phospholipase A2-like central" evidence="14">
    <location>
        <begin position="53"/>
        <end position="148"/>
    </location>
</feature>
<evidence type="ECO:0000256" key="12">
    <source>
        <dbReference type="ARBA" id="ARBA00029903"/>
    </source>
</evidence>
<keyword evidence="6" id="KW-0479">Metal-binding</keyword>
<name>A0A821P6D9_9NEOP</name>
<evidence type="ECO:0000256" key="7">
    <source>
        <dbReference type="ARBA" id="ARBA00022801"/>
    </source>
</evidence>
<accession>A0A821P6D9</accession>
<dbReference type="EMBL" id="CAJOBZ010000006">
    <property type="protein sequence ID" value="CAF4800579.1"/>
    <property type="molecule type" value="Genomic_DNA"/>
</dbReference>
<dbReference type="GO" id="GO:0046872">
    <property type="term" value="F:metal ion binding"/>
    <property type="evidence" value="ECO:0007669"/>
    <property type="project" value="UniProtKB-KW"/>
</dbReference>
<evidence type="ECO:0000256" key="5">
    <source>
        <dbReference type="ARBA" id="ARBA00022525"/>
    </source>
</evidence>
<keyword evidence="13" id="KW-0732">Signal</keyword>
<keyword evidence="8" id="KW-0106">Calcium</keyword>
<evidence type="ECO:0000259" key="14">
    <source>
        <dbReference type="Pfam" id="PF05826"/>
    </source>
</evidence>
<dbReference type="GO" id="GO:0050482">
    <property type="term" value="P:arachidonate secretion"/>
    <property type="evidence" value="ECO:0007669"/>
    <property type="project" value="InterPro"/>
</dbReference>
<keyword evidence="5" id="KW-0964">Secreted</keyword>
<dbReference type="SUPFAM" id="SSF48619">
    <property type="entry name" value="Phospholipase A2, PLA2"/>
    <property type="match status" value="1"/>
</dbReference>
<feature type="chain" id="PRO_5032594329" description="Phospholipase A2" evidence="13">
    <location>
        <begin position="17"/>
        <end position="188"/>
    </location>
</feature>
<dbReference type="GO" id="GO:0006644">
    <property type="term" value="P:phospholipid metabolic process"/>
    <property type="evidence" value="ECO:0007669"/>
    <property type="project" value="InterPro"/>
</dbReference>
<keyword evidence="10" id="KW-0443">Lipid metabolism</keyword>
<evidence type="ECO:0000256" key="11">
    <source>
        <dbReference type="ARBA" id="ARBA00023157"/>
    </source>
</evidence>
<dbReference type="FunFam" id="1.20.90.10:FF:000002">
    <property type="entry name" value="Phospholipase A2 group III"/>
    <property type="match status" value="1"/>
</dbReference>
<dbReference type="OrthoDB" id="10059604at2759"/>
<dbReference type="InterPro" id="IPR036444">
    <property type="entry name" value="PLipase_A2_dom_sf"/>
</dbReference>
<comment type="caution">
    <text evidence="15">The sequence shown here is derived from an EMBL/GenBank/DDBJ whole genome shotgun (WGS) entry which is preliminary data.</text>
</comment>
<keyword evidence="9" id="KW-0442">Lipid degradation</keyword>
<dbReference type="Pfam" id="PF05826">
    <property type="entry name" value="Phospholip_A2_2"/>
    <property type="match status" value="1"/>
</dbReference>
<evidence type="ECO:0000256" key="4">
    <source>
        <dbReference type="ARBA" id="ARBA00021721"/>
    </source>
</evidence>
<evidence type="ECO:0000256" key="3">
    <source>
        <dbReference type="ARBA" id="ARBA00013278"/>
    </source>
</evidence>
<sequence>MIKLFLLLVVLQSSHGWIINNLKSKILKRKFFAKGYDGVIDSKELADLRITLIYPGTKWCGAGNIADGYDDLGPEAEADMCCRDHDNCADYIPAGETKHNLTNKAFYSRLACYCDLQFRHCLREAKTKTANKIGTVYFDLLGTECYKEDYLITGCKKRGGWLNTKCVEYSFDDSSPPRHQWFDVPNYN</sequence>
<proteinExistence type="predicted"/>
<dbReference type="CDD" id="cd04704">
    <property type="entry name" value="PLA2_bee_venom_like"/>
    <property type="match status" value="1"/>
</dbReference>
<evidence type="ECO:0000313" key="15">
    <source>
        <dbReference type="EMBL" id="CAF4800579.1"/>
    </source>
</evidence>
<keyword evidence="11" id="KW-1015">Disulfide bond</keyword>
<keyword evidence="16" id="KW-1185">Reference proteome</keyword>
<comment type="cofactor">
    <cofactor evidence="1">
        <name>Ca(2+)</name>
        <dbReference type="ChEBI" id="CHEBI:29108"/>
    </cofactor>
</comment>
<evidence type="ECO:0000256" key="8">
    <source>
        <dbReference type="ARBA" id="ARBA00022837"/>
    </source>
</evidence>
<dbReference type="GO" id="GO:0005576">
    <property type="term" value="C:extracellular region"/>
    <property type="evidence" value="ECO:0007669"/>
    <property type="project" value="UniProtKB-SubCell"/>
</dbReference>
<comment type="subcellular location">
    <subcellularLocation>
        <location evidence="2">Secreted</location>
    </subcellularLocation>
</comment>
<evidence type="ECO:0000256" key="1">
    <source>
        <dbReference type="ARBA" id="ARBA00001913"/>
    </source>
</evidence>
<keyword evidence="7" id="KW-0378">Hydrolase</keyword>
<evidence type="ECO:0000256" key="6">
    <source>
        <dbReference type="ARBA" id="ARBA00022723"/>
    </source>
</evidence>
<dbReference type="GO" id="GO:0004623">
    <property type="term" value="F:phospholipase A2 activity"/>
    <property type="evidence" value="ECO:0007669"/>
    <property type="project" value="UniProtKB-EC"/>
</dbReference>
<reference evidence="15" key="1">
    <citation type="submission" date="2021-02" db="EMBL/GenBank/DDBJ databases">
        <authorList>
            <person name="Steward A R."/>
        </authorList>
    </citation>
    <scope>NUCLEOTIDE SEQUENCE</scope>
</reference>
<dbReference type="EC" id="3.1.1.4" evidence="3"/>
<dbReference type="PROSITE" id="PS00118">
    <property type="entry name" value="PA2_HIS"/>
    <property type="match status" value="1"/>
</dbReference>
<dbReference type="GO" id="GO:0016042">
    <property type="term" value="P:lipid catabolic process"/>
    <property type="evidence" value="ECO:0007669"/>
    <property type="project" value="UniProtKB-KW"/>
</dbReference>
<protein>
    <recommendedName>
        <fullName evidence="4">Phospholipase A2</fullName>
        <ecNumber evidence="3">3.1.1.4</ecNumber>
    </recommendedName>
    <alternativeName>
        <fullName evidence="12">Phosphatidylcholine 2-acylhydrolase</fullName>
    </alternativeName>
</protein>
<evidence type="ECO:0000256" key="2">
    <source>
        <dbReference type="ARBA" id="ARBA00004613"/>
    </source>
</evidence>
<feature type="signal peptide" evidence="13">
    <location>
        <begin position="1"/>
        <end position="16"/>
    </location>
</feature>
<dbReference type="PANTHER" id="PTHR12253">
    <property type="entry name" value="RH14732P"/>
    <property type="match status" value="1"/>
</dbReference>
<gene>
    <name evidence="15" type="ORF">PMACD_LOCUS3421</name>
</gene>
<dbReference type="InterPro" id="IPR033113">
    <property type="entry name" value="PLA2_histidine"/>
</dbReference>
<dbReference type="Gene3D" id="1.20.90.10">
    <property type="entry name" value="Phospholipase A2 domain"/>
    <property type="match status" value="1"/>
</dbReference>
<organism evidence="15 16">
    <name type="scientific">Pieris macdunnoughi</name>
    <dbReference type="NCBI Taxonomy" id="345717"/>
    <lineage>
        <taxon>Eukaryota</taxon>
        <taxon>Metazoa</taxon>
        <taxon>Ecdysozoa</taxon>
        <taxon>Arthropoda</taxon>
        <taxon>Hexapoda</taxon>
        <taxon>Insecta</taxon>
        <taxon>Pterygota</taxon>
        <taxon>Neoptera</taxon>
        <taxon>Endopterygota</taxon>
        <taxon>Lepidoptera</taxon>
        <taxon>Glossata</taxon>
        <taxon>Ditrysia</taxon>
        <taxon>Papilionoidea</taxon>
        <taxon>Pieridae</taxon>
        <taxon>Pierinae</taxon>
        <taxon>Pieris</taxon>
    </lineage>
</organism>
<dbReference type="InterPro" id="IPR016090">
    <property type="entry name" value="PLA2-like_dom"/>
</dbReference>
<dbReference type="Proteomes" id="UP000663880">
    <property type="component" value="Unassembled WGS sequence"/>
</dbReference>
<evidence type="ECO:0000313" key="16">
    <source>
        <dbReference type="Proteomes" id="UP000663880"/>
    </source>
</evidence>
<evidence type="ECO:0000256" key="10">
    <source>
        <dbReference type="ARBA" id="ARBA00023098"/>
    </source>
</evidence>
<evidence type="ECO:0000256" key="9">
    <source>
        <dbReference type="ARBA" id="ARBA00022963"/>
    </source>
</evidence>